<dbReference type="NCBIfam" id="TIGR02425">
    <property type="entry name" value="decarb_PcaC"/>
    <property type="match status" value="1"/>
</dbReference>
<proteinExistence type="predicted"/>
<dbReference type="InterPro" id="IPR052512">
    <property type="entry name" value="4CMD/NDH-1_regulator"/>
</dbReference>
<evidence type="ECO:0000313" key="3">
    <source>
        <dbReference type="EMBL" id="MBB5490078.1"/>
    </source>
</evidence>
<protein>
    <submittedName>
        <fullName evidence="3">3-oxoadipate enol-lactonase/4-carboxymuconolactone decarboxylase</fullName>
        <ecNumber evidence="3">3.1.1.24</ecNumber>
        <ecNumber evidence="3">4.1.1.44</ecNumber>
    </submittedName>
</protein>
<keyword evidence="3" id="KW-0456">Lyase</keyword>
<dbReference type="Gene3D" id="3.40.50.1820">
    <property type="entry name" value="alpha/beta hydrolase"/>
    <property type="match status" value="1"/>
</dbReference>
<dbReference type="InterPro" id="IPR029058">
    <property type="entry name" value="AB_hydrolase_fold"/>
</dbReference>
<evidence type="ECO:0000313" key="4">
    <source>
        <dbReference type="Proteomes" id="UP000579647"/>
    </source>
</evidence>
<sequence>MSVDLHHVVSGPADAPPLVLAGSLGSTVGMWEPQVEALSTVFRVIRVDLRGHGRSPAPEGPYSMVDLGGDVLALLDRLGIERAHYAGLSIGGMVGQWLAINAPERLDHLVLLATSPYMGPAQNWRDRAALARDKGTAALADAVVERWFTPDYAAAHPHEVTRLRDQIVDTPDEGYAGCCGAIEHHDTRDDLHRITAPTLVVAGAEDPSTPPDPHGALIAERVPGARLAVLQGAAHLLSWEQAARVNTLITQHLAAADRHEAGMRVRRDVLGDAHVDRAEARKTAFTEPFQDLITRYAWGEVWTRPGLDRRTRSCMVLTALVAHGHWGELAMHVRAALRNGLTPDEVGEVFLQAAVYCGVPAANKAFAIAQAVFDEDTPA</sequence>
<dbReference type="NCBIfam" id="TIGR02427">
    <property type="entry name" value="protocat_pcaD"/>
    <property type="match status" value="1"/>
</dbReference>
<feature type="domain" description="Carboxymuconolactone decarboxylase-like" evidence="2">
    <location>
        <begin position="289"/>
        <end position="370"/>
    </location>
</feature>
<dbReference type="GO" id="GO:0047570">
    <property type="term" value="F:3-oxoadipate enol-lactonase activity"/>
    <property type="evidence" value="ECO:0007669"/>
    <property type="project" value="UniProtKB-EC"/>
</dbReference>
<dbReference type="Pfam" id="PF02627">
    <property type="entry name" value="CMD"/>
    <property type="match status" value="1"/>
</dbReference>
<dbReference type="InterPro" id="IPR012788">
    <property type="entry name" value="Decarb_PcaC"/>
</dbReference>
<dbReference type="PRINTS" id="PR00111">
    <property type="entry name" value="ABHYDROLASE"/>
</dbReference>
<dbReference type="EMBL" id="JACHDO010000001">
    <property type="protein sequence ID" value="MBB5490078.1"/>
    <property type="molecule type" value="Genomic_DNA"/>
</dbReference>
<evidence type="ECO:0000259" key="2">
    <source>
        <dbReference type="Pfam" id="PF02627"/>
    </source>
</evidence>
<dbReference type="GO" id="GO:0042952">
    <property type="term" value="P:beta-ketoadipate pathway"/>
    <property type="evidence" value="ECO:0007669"/>
    <property type="project" value="InterPro"/>
</dbReference>
<evidence type="ECO:0000259" key="1">
    <source>
        <dbReference type="Pfam" id="PF00561"/>
    </source>
</evidence>
<dbReference type="Pfam" id="PF00561">
    <property type="entry name" value="Abhydrolase_1"/>
    <property type="match status" value="1"/>
</dbReference>
<dbReference type="InterPro" id="IPR000073">
    <property type="entry name" value="AB_hydrolase_1"/>
</dbReference>
<accession>A0A840WJ28</accession>
<dbReference type="Proteomes" id="UP000579647">
    <property type="component" value="Unassembled WGS sequence"/>
</dbReference>
<dbReference type="GO" id="GO:0047575">
    <property type="term" value="F:4-carboxymuconolactone decarboxylase activity"/>
    <property type="evidence" value="ECO:0007669"/>
    <property type="project" value="UniProtKB-EC"/>
</dbReference>
<dbReference type="InterPro" id="IPR029032">
    <property type="entry name" value="AhpD-like"/>
</dbReference>
<dbReference type="EC" id="3.1.1.24" evidence="3"/>
<reference evidence="3 4" key="1">
    <citation type="submission" date="2020-08" db="EMBL/GenBank/DDBJ databases">
        <title>Sequencing the genomes of 1000 actinobacteria strains.</title>
        <authorList>
            <person name="Klenk H.-P."/>
        </authorList>
    </citation>
    <scope>NUCLEOTIDE SEQUENCE [LARGE SCALE GENOMIC DNA]</scope>
    <source>
        <strain evidence="3 4">DSM 44598</strain>
    </source>
</reference>
<comment type="caution">
    <text evidence="3">The sequence shown here is derived from an EMBL/GenBank/DDBJ whole genome shotgun (WGS) entry which is preliminary data.</text>
</comment>
<dbReference type="InterPro" id="IPR026968">
    <property type="entry name" value="PcaD/CatD"/>
</dbReference>
<organism evidence="3 4">
    <name type="scientific">Nocardiopsis metallicus</name>
    <dbReference type="NCBI Taxonomy" id="179819"/>
    <lineage>
        <taxon>Bacteria</taxon>
        <taxon>Bacillati</taxon>
        <taxon>Actinomycetota</taxon>
        <taxon>Actinomycetes</taxon>
        <taxon>Streptosporangiales</taxon>
        <taxon>Nocardiopsidaceae</taxon>
        <taxon>Nocardiopsis</taxon>
    </lineage>
</organism>
<dbReference type="PANTHER" id="PTHR33570">
    <property type="entry name" value="4-CARBOXYMUCONOLACTONE DECARBOXYLASE FAMILY PROTEIN"/>
    <property type="match status" value="1"/>
</dbReference>
<keyword evidence="4" id="KW-1185">Reference proteome</keyword>
<dbReference type="EC" id="4.1.1.44" evidence="3"/>
<keyword evidence="3" id="KW-0378">Hydrolase</keyword>
<dbReference type="SUPFAM" id="SSF69118">
    <property type="entry name" value="AhpD-like"/>
    <property type="match status" value="1"/>
</dbReference>
<dbReference type="Gene3D" id="1.20.1290.10">
    <property type="entry name" value="AhpD-like"/>
    <property type="match status" value="1"/>
</dbReference>
<feature type="domain" description="AB hydrolase-1" evidence="1">
    <location>
        <begin position="16"/>
        <end position="240"/>
    </location>
</feature>
<dbReference type="AlphaFoldDB" id="A0A840WJ28"/>
<gene>
    <name evidence="3" type="ORF">HNR07_001215</name>
</gene>
<dbReference type="RefSeq" id="WP_184362951.1">
    <property type="nucleotide sequence ID" value="NZ_BAAAKM010000022.1"/>
</dbReference>
<dbReference type="InterPro" id="IPR003779">
    <property type="entry name" value="CMD-like"/>
</dbReference>
<dbReference type="SUPFAM" id="SSF53474">
    <property type="entry name" value="alpha/beta-Hydrolases"/>
    <property type="match status" value="1"/>
</dbReference>
<name>A0A840WJ28_9ACTN</name>
<dbReference type="GO" id="GO:0051920">
    <property type="term" value="F:peroxiredoxin activity"/>
    <property type="evidence" value="ECO:0007669"/>
    <property type="project" value="InterPro"/>
</dbReference>
<dbReference type="PANTHER" id="PTHR33570:SF2">
    <property type="entry name" value="CARBOXYMUCONOLACTONE DECARBOXYLASE-LIKE DOMAIN-CONTAINING PROTEIN"/>
    <property type="match status" value="1"/>
</dbReference>